<gene>
    <name evidence="1" type="ORF">GCM10011312_19340</name>
</gene>
<dbReference type="RefSeq" id="WP_188441974.1">
    <property type="nucleotide sequence ID" value="NZ_BMGK01000007.1"/>
</dbReference>
<dbReference type="EMBL" id="BMGK01000007">
    <property type="protein sequence ID" value="GGD95812.1"/>
    <property type="molecule type" value="Genomic_DNA"/>
</dbReference>
<evidence type="ECO:0008006" key="3">
    <source>
        <dbReference type="Google" id="ProtNLM"/>
    </source>
</evidence>
<sequence length="286" mass="32769">MKSAIVILALLSNSFLFSQKIEIVDSIHGNKLPYALVIDSEIAFYTDEDGVFDIGSIKSDTISIKFLGYKEKKIARTNLKKGVVMMTPEKIILKEVVIHNQEKPFIIGYSKKKPKNFNSWPLSIGNEILVNLLPKENLKDSEIILLKIKLEKNRFQKGQNNNIIATYRINFYNDNLGILHSSIPDEVNINTKDEIIIKIPENTVFFQKTGIWIGLEFLRINDMDNNELNTIHPQLTEVISDGFKAKTYFKFHLDPNKEMFDLNEILKQSGAGDINRNLNISLIVRK</sequence>
<name>A0A8J2VA41_9FLAO</name>
<comment type="caution">
    <text evidence="1">The sequence shown here is derived from an EMBL/GenBank/DDBJ whole genome shotgun (WGS) entry which is preliminary data.</text>
</comment>
<reference evidence="1" key="2">
    <citation type="submission" date="2020-09" db="EMBL/GenBank/DDBJ databases">
        <authorList>
            <person name="Sun Q."/>
            <person name="Zhou Y."/>
        </authorList>
    </citation>
    <scope>NUCLEOTIDE SEQUENCE</scope>
    <source>
        <strain evidence="1">CGMCC 1.12924</strain>
    </source>
</reference>
<keyword evidence="2" id="KW-1185">Reference proteome</keyword>
<evidence type="ECO:0000313" key="2">
    <source>
        <dbReference type="Proteomes" id="UP000652231"/>
    </source>
</evidence>
<organism evidence="1 2">
    <name type="scientific">Planktosalinus lacus</name>
    <dbReference type="NCBI Taxonomy" id="1526573"/>
    <lineage>
        <taxon>Bacteria</taxon>
        <taxon>Pseudomonadati</taxon>
        <taxon>Bacteroidota</taxon>
        <taxon>Flavobacteriia</taxon>
        <taxon>Flavobacteriales</taxon>
        <taxon>Flavobacteriaceae</taxon>
        <taxon>Planktosalinus</taxon>
    </lineage>
</organism>
<accession>A0A8J2VA41</accession>
<reference evidence="1" key="1">
    <citation type="journal article" date="2014" name="Int. J. Syst. Evol. Microbiol.">
        <title>Complete genome sequence of Corynebacterium casei LMG S-19264T (=DSM 44701T), isolated from a smear-ripened cheese.</title>
        <authorList>
            <consortium name="US DOE Joint Genome Institute (JGI-PGF)"/>
            <person name="Walter F."/>
            <person name="Albersmeier A."/>
            <person name="Kalinowski J."/>
            <person name="Ruckert C."/>
        </authorList>
    </citation>
    <scope>NUCLEOTIDE SEQUENCE</scope>
    <source>
        <strain evidence="1">CGMCC 1.12924</strain>
    </source>
</reference>
<proteinExistence type="predicted"/>
<dbReference type="Proteomes" id="UP000652231">
    <property type="component" value="Unassembled WGS sequence"/>
</dbReference>
<evidence type="ECO:0000313" key="1">
    <source>
        <dbReference type="EMBL" id="GGD95812.1"/>
    </source>
</evidence>
<dbReference type="AlphaFoldDB" id="A0A8J2VA41"/>
<protein>
    <recommendedName>
        <fullName evidence="3">Carboxypeptidase-like regulatory domain-containing protein</fullName>
    </recommendedName>
</protein>